<proteinExistence type="inferred from homology"/>
<reference evidence="10 11" key="1">
    <citation type="submission" date="2020-08" db="EMBL/GenBank/DDBJ databases">
        <title>The genome sequence of Novosphingobium flavum 4Y4.</title>
        <authorList>
            <person name="Liu Y."/>
        </authorList>
    </citation>
    <scope>NUCLEOTIDE SEQUENCE [LARGE SCALE GENOMIC DNA]</scope>
    <source>
        <strain evidence="10 11">4Y4</strain>
    </source>
</reference>
<keyword evidence="11" id="KW-1185">Reference proteome</keyword>
<feature type="domain" description="TonB-dependent receptor-like beta-barrel" evidence="9">
    <location>
        <begin position="6"/>
        <end position="490"/>
    </location>
</feature>
<gene>
    <name evidence="10" type="ORF">H7F49_02010</name>
</gene>
<keyword evidence="7 8" id="KW-0998">Cell outer membrane</keyword>
<dbReference type="Gene3D" id="2.40.170.20">
    <property type="entry name" value="TonB-dependent receptor, beta-barrel domain"/>
    <property type="match status" value="1"/>
</dbReference>
<evidence type="ECO:0000256" key="8">
    <source>
        <dbReference type="PROSITE-ProRule" id="PRU01360"/>
    </source>
</evidence>
<comment type="similarity">
    <text evidence="8">Belongs to the TonB-dependent receptor family.</text>
</comment>
<protein>
    <submittedName>
        <fullName evidence="10">TonB-dependent receptor</fullName>
    </submittedName>
</protein>
<keyword evidence="4 8" id="KW-0812">Transmembrane</keyword>
<accession>A0A7X1F4X6</accession>
<dbReference type="PROSITE" id="PS52016">
    <property type="entry name" value="TONB_DEPENDENT_REC_3"/>
    <property type="match status" value="1"/>
</dbReference>
<dbReference type="SUPFAM" id="SSF56935">
    <property type="entry name" value="Porins"/>
    <property type="match status" value="1"/>
</dbReference>
<organism evidence="10 11">
    <name type="scientific">Novosphingobium aerophilum</name>
    <dbReference type="NCBI Taxonomy" id="2839843"/>
    <lineage>
        <taxon>Bacteria</taxon>
        <taxon>Pseudomonadati</taxon>
        <taxon>Pseudomonadota</taxon>
        <taxon>Alphaproteobacteria</taxon>
        <taxon>Sphingomonadales</taxon>
        <taxon>Sphingomonadaceae</taxon>
        <taxon>Novosphingobium</taxon>
    </lineage>
</organism>
<dbReference type="Pfam" id="PF00593">
    <property type="entry name" value="TonB_dep_Rec_b-barrel"/>
    <property type="match status" value="1"/>
</dbReference>
<dbReference type="InterPro" id="IPR039426">
    <property type="entry name" value="TonB-dep_rcpt-like"/>
</dbReference>
<evidence type="ECO:0000256" key="1">
    <source>
        <dbReference type="ARBA" id="ARBA00004571"/>
    </source>
</evidence>
<comment type="caution">
    <text evidence="10">The sequence shown here is derived from an EMBL/GenBank/DDBJ whole genome shotgun (WGS) entry which is preliminary data.</text>
</comment>
<dbReference type="GO" id="GO:0009279">
    <property type="term" value="C:cell outer membrane"/>
    <property type="evidence" value="ECO:0007669"/>
    <property type="project" value="UniProtKB-SubCell"/>
</dbReference>
<evidence type="ECO:0000313" key="10">
    <source>
        <dbReference type="EMBL" id="MBC2650476.1"/>
    </source>
</evidence>
<evidence type="ECO:0000256" key="6">
    <source>
        <dbReference type="ARBA" id="ARBA00023136"/>
    </source>
</evidence>
<keyword evidence="6 8" id="KW-0472">Membrane</keyword>
<keyword evidence="5" id="KW-0798">TonB box</keyword>
<evidence type="ECO:0000256" key="2">
    <source>
        <dbReference type="ARBA" id="ARBA00022448"/>
    </source>
</evidence>
<dbReference type="Proteomes" id="UP000520156">
    <property type="component" value="Unassembled WGS sequence"/>
</dbReference>
<dbReference type="AlphaFoldDB" id="A0A7X1F4X6"/>
<dbReference type="PANTHER" id="PTHR47234">
    <property type="match status" value="1"/>
</dbReference>
<dbReference type="InterPro" id="IPR036942">
    <property type="entry name" value="Beta-barrel_TonB_sf"/>
</dbReference>
<evidence type="ECO:0000259" key="9">
    <source>
        <dbReference type="Pfam" id="PF00593"/>
    </source>
</evidence>
<evidence type="ECO:0000256" key="4">
    <source>
        <dbReference type="ARBA" id="ARBA00022692"/>
    </source>
</evidence>
<comment type="subcellular location">
    <subcellularLocation>
        <location evidence="1 8">Cell outer membrane</location>
        <topology evidence="1 8">Multi-pass membrane protein</topology>
    </subcellularLocation>
</comment>
<name>A0A7X1F4X6_9SPHN</name>
<keyword evidence="10" id="KW-0675">Receptor</keyword>
<evidence type="ECO:0000256" key="3">
    <source>
        <dbReference type="ARBA" id="ARBA00022452"/>
    </source>
</evidence>
<dbReference type="EMBL" id="JACLAU010000001">
    <property type="protein sequence ID" value="MBC2650476.1"/>
    <property type="molecule type" value="Genomic_DNA"/>
</dbReference>
<sequence length="526" mass="56708">MRIKEYGTNAELKHQFGDNWQARALVNWSETSSSYSLTRLNTARLNAASAPSAAATTATAFNPIDVTKNNAALVADLTDNELAGETKNSLVNLRLILEGKLLTLPAGDVRLAVGGEYMDDSLSLRQDADIRIGTLSNRPFTLYSRKVSSLFGELQIPVIAGSDGRPMLTVAASGRYDHYSDFGNTTNPKIGLTFKPVSWFTLRGNWGTSFTAPTGLDQLKSANSTFSFFPFVPFTDATRPNVTGGTAIALQGSQANLQPQTATTWSVGFDIQPMSSLKFSANYYDVNFKDILSTPTPNAGIFTTFPNNIQYGSSLTVAQVNSFFANKGPYTPSQQAQLAAAIAQAGTNPIVELVDFRTGNFGILRVKGLDFNLTYNRVTDFGGFDFTLSGNHQFSRKTQVSPSAPVADDNAGQFPKWFLQAGAGVNVGGLRAQASWNYNGGYKLAAPTTSVPVQTKIGSFSTVNLFFQYKVPADSGILKDLSFTLNVDNVFDQAPPIFLGNTTADSGYANGFTLGRLFNFGVSKKF</sequence>
<evidence type="ECO:0000313" key="11">
    <source>
        <dbReference type="Proteomes" id="UP000520156"/>
    </source>
</evidence>
<dbReference type="InterPro" id="IPR000531">
    <property type="entry name" value="Beta-barrel_TonB"/>
</dbReference>
<evidence type="ECO:0000256" key="7">
    <source>
        <dbReference type="ARBA" id="ARBA00023237"/>
    </source>
</evidence>
<keyword evidence="3 8" id="KW-1134">Transmembrane beta strand</keyword>
<dbReference type="PANTHER" id="PTHR47234:SF1">
    <property type="entry name" value="TONB-DEPENDENT RECEPTOR"/>
    <property type="match status" value="1"/>
</dbReference>
<evidence type="ECO:0000256" key="5">
    <source>
        <dbReference type="ARBA" id="ARBA00023077"/>
    </source>
</evidence>
<keyword evidence="2 8" id="KW-0813">Transport</keyword>